<name>U5DQT3_9CHRO</name>
<evidence type="ECO:0000313" key="2">
    <source>
        <dbReference type="EMBL" id="ERN43192.1"/>
    </source>
</evidence>
<dbReference type="Proteomes" id="UP000016960">
    <property type="component" value="Unassembled WGS sequence"/>
</dbReference>
<proteinExistence type="predicted"/>
<dbReference type="AlphaFoldDB" id="U5DQT3"/>
<accession>U5DQT3</accession>
<keyword evidence="3" id="KW-1185">Reference proteome</keyword>
<dbReference type="RefSeq" id="WP_022603737.1">
    <property type="nucleotide sequence ID" value="NZ_ASSJ01000001.1"/>
</dbReference>
<protein>
    <submittedName>
        <fullName evidence="2">Uncharacterized protein</fullName>
    </submittedName>
</protein>
<keyword evidence="1" id="KW-0732">Signal</keyword>
<dbReference type="InParanoid" id="U5DQT3"/>
<gene>
    <name evidence="2" type="ORF">KR51_00000850</name>
</gene>
<comment type="caution">
    <text evidence="2">The sequence shown here is derived from an EMBL/GenBank/DDBJ whole genome shotgun (WGS) entry which is preliminary data.</text>
</comment>
<organism evidence="2 3">
    <name type="scientific">Rubidibacter lacunae KORDI 51-2</name>
    <dbReference type="NCBI Taxonomy" id="582515"/>
    <lineage>
        <taxon>Bacteria</taxon>
        <taxon>Bacillati</taxon>
        <taxon>Cyanobacteriota</taxon>
        <taxon>Cyanophyceae</taxon>
        <taxon>Oscillatoriophycideae</taxon>
        <taxon>Chroococcales</taxon>
        <taxon>Aphanothecaceae</taxon>
        <taxon>Rubidibacter</taxon>
    </lineage>
</organism>
<sequence length="102" mass="11522">MLSTLVKSLSVLAIAALWILMVTAPAEAAFCRTVAGHSICILDIKRSAKYHWEYRARVSVDGKKRPFEVYNCRRRIRVRRDGRIVPFDDDGVGNSICSLLAR</sequence>
<dbReference type="STRING" id="582515.KR51_00000850"/>
<dbReference type="EMBL" id="ASSJ01000001">
    <property type="protein sequence ID" value="ERN43192.1"/>
    <property type="molecule type" value="Genomic_DNA"/>
</dbReference>
<dbReference type="eggNOG" id="ENOG5032VHA">
    <property type="taxonomic scope" value="Bacteria"/>
</dbReference>
<dbReference type="PATRIC" id="fig|582515.4.peg.104"/>
<feature type="signal peptide" evidence="1">
    <location>
        <begin position="1"/>
        <end position="28"/>
    </location>
</feature>
<evidence type="ECO:0000256" key="1">
    <source>
        <dbReference type="SAM" id="SignalP"/>
    </source>
</evidence>
<reference evidence="2 3" key="1">
    <citation type="submission" date="2013-05" db="EMBL/GenBank/DDBJ databases">
        <title>Draft genome sequence of Rubidibacter lacunae KORDI 51-2.</title>
        <authorList>
            <person name="Choi D.H."/>
            <person name="Noh J.H."/>
            <person name="Kwon K.-K."/>
            <person name="Lee J.-H."/>
            <person name="Ryu J.-Y."/>
        </authorList>
    </citation>
    <scope>NUCLEOTIDE SEQUENCE [LARGE SCALE GENOMIC DNA]</scope>
    <source>
        <strain evidence="2 3">KORDI 51-2</strain>
    </source>
</reference>
<evidence type="ECO:0000313" key="3">
    <source>
        <dbReference type="Proteomes" id="UP000016960"/>
    </source>
</evidence>
<dbReference type="OrthoDB" id="532473at2"/>
<feature type="chain" id="PRO_5004659331" evidence="1">
    <location>
        <begin position="29"/>
        <end position="102"/>
    </location>
</feature>